<evidence type="ECO:0000256" key="2">
    <source>
        <dbReference type="ARBA" id="ARBA00009152"/>
    </source>
</evidence>
<dbReference type="PANTHER" id="PTHR21039">
    <property type="entry name" value="HISTIDINOL PHOSPHATASE-RELATED"/>
    <property type="match status" value="1"/>
</dbReference>
<evidence type="ECO:0000256" key="1">
    <source>
        <dbReference type="ARBA" id="ARBA00004970"/>
    </source>
</evidence>
<dbReference type="Gene3D" id="3.20.20.140">
    <property type="entry name" value="Metal-dependent hydrolases"/>
    <property type="match status" value="1"/>
</dbReference>
<feature type="domain" description="Polymerase/histidinol phosphatase N-terminal" evidence="9">
    <location>
        <begin position="2"/>
        <end position="84"/>
    </location>
</feature>
<dbReference type="InterPro" id="IPR004013">
    <property type="entry name" value="PHP_dom"/>
</dbReference>
<comment type="caution">
    <text evidence="10">The sequence shown here is derived from an EMBL/GenBank/DDBJ whole genome shotgun (WGS) entry which is preliminary data.</text>
</comment>
<dbReference type="NCBIfam" id="TIGR01856">
    <property type="entry name" value="hisJ_fam"/>
    <property type="match status" value="1"/>
</dbReference>
<evidence type="ECO:0000313" key="11">
    <source>
        <dbReference type="Proteomes" id="UP001314796"/>
    </source>
</evidence>
<evidence type="ECO:0000256" key="4">
    <source>
        <dbReference type="ARBA" id="ARBA00022605"/>
    </source>
</evidence>
<dbReference type="EC" id="3.1.3.15" evidence="3 8"/>
<evidence type="ECO:0000259" key="9">
    <source>
        <dbReference type="SMART" id="SM00481"/>
    </source>
</evidence>
<dbReference type="PANTHER" id="PTHR21039:SF0">
    <property type="entry name" value="HISTIDINOL-PHOSPHATASE"/>
    <property type="match status" value="1"/>
</dbReference>
<evidence type="ECO:0000256" key="3">
    <source>
        <dbReference type="ARBA" id="ARBA00013085"/>
    </source>
</evidence>
<evidence type="ECO:0000256" key="6">
    <source>
        <dbReference type="ARBA" id="ARBA00023102"/>
    </source>
</evidence>
<evidence type="ECO:0000256" key="7">
    <source>
        <dbReference type="ARBA" id="ARBA00049158"/>
    </source>
</evidence>
<evidence type="ECO:0000256" key="8">
    <source>
        <dbReference type="RuleBase" id="RU366003"/>
    </source>
</evidence>
<evidence type="ECO:0000256" key="5">
    <source>
        <dbReference type="ARBA" id="ARBA00022801"/>
    </source>
</evidence>
<accession>A0ABS2NPK1</accession>
<dbReference type="InterPro" id="IPR003141">
    <property type="entry name" value="Pol/His_phosphatase_N"/>
</dbReference>
<comment type="pathway">
    <text evidence="1 8">Amino-acid biosynthesis; L-histidine biosynthesis; L-histidine from 5-phospho-alpha-D-ribose 1-diphosphate: step 8/9.</text>
</comment>
<dbReference type="Proteomes" id="UP001314796">
    <property type="component" value="Unassembled WGS sequence"/>
</dbReference>
<dbReference type="GO" id="GO:0004401">
    <property type="term" value="F:histidinol-phosphatase activity"/>
    <property type="evidence" value="ECO:0007669"/>
    <property type="project" value="UniProtKB-EC"/>
</dbReference>
<dbReference type="InterPro" id="IPR016195">
    <property type="entry name" value="Pol/histidinol_Pase-like"/>
</dbReference>
<dbReference type="SUPFAM" id="SSF89550">
    <property type="entry name" value="PHP domain-like"/>
    <property type="match status" value="1"/>
</dbReference>
<evidence type="ECO:0000313" key="10">
    <source>
        <dbReference type="EMBL" id="MBM7614860.1"/>
    </source>
</evidence>
<keyword evidence="6 8" id="KW-0368">Histidine biosynthesis</keyword>
<dbReference type="RefSeq" id="WP_204401479.1">
    <property type="nucleotide sequence ID" value="NZ_JAFBEE010000007.1"/>
</dbReference>
<dbReference type="InterPro" id="IPR010140">
    <property type="entry name" value="Histidinol_P_phosphatase_HisJ"/>
</dbReference>
<keyword evidence="5 8" id="KW-0378">Hydrolase</keyword>
<sequence length="269" mass="31257">MFDYHVHTTFSPDAKSPMEEVIKSGIEKNLKEICFTDHIDYDWDGKGNDIRFDFDSYFKTIDGFKEKYKDRISIKQGVEFGLQPHLIEKYQAVSRKYDFDFILCSVHSLRKEDLYQGVFFEGRPQQEAYNIYFEELAQVVDAYEDYSVLGHLDVIKRYGGYDVILPLEHYHDFLVPLLKKIIHLGKGLELNTSGIRYNLGDFHPSLDILKIYRNLGGEIVTTGADSHQAHQVAYDFPHALEALSSIGFKYVCTFDKMKPAFHSIEKLLR</sequence>
<keyword evidence="11" id="KW-1185">Reference proteome</keyword>
<name>A0ABS2NPK1_9FIRM</name>
<comment type="similarity">
    <text evidence="2 8">Belongs to the PHP hydrolase family. HisK subfamily.</text>
</comment>
<protein>
    <recommendedName>
        <fullName evidence="3 8">Histidinol-phosphatase</fullName>
        <shortName evidence="8">HolPase</shortName>
        <ecNumber evidence="3 8">3.1.3.15</ecNumber>
    </recommendedName>
</protein>
<comment type="catalytic activity">
    <reaction evidence="7 8">
        <text>L-histidinol phosphate + H2O = L-histidinol + phosphate</text>
        <dbReference type="Rhea" id="RHEA:14465"/>
        <dbReference type="ChEBI" id="CHEBI:15377"/>
        <dbReference type="ChEBI" id="CHEBI:43474"/>
        <dbReference type="ChEBI" id="CHEBI:57699"/>
        <dbReference type="ChEBI" id="CHEBI:57980"/>
        <dbReference type="EC" id="3.1.3.15"/>
    </reaction>
</comment>
<organism evidence="10 11">
    <name type="scientific">Alkaliphilus hydrothermalis</name>
    <dbReference type="NCBI Taxonomy" id="1482730"/>
    <lineage>
        <taxon>Bacteria</taxon>
        <taxon>Bacillati</taxon>
        <taxon>Bacillota</taxon>
        <taxon>Clostridia</taxon>
        <taxon>Peptostreptococcales</taxon>
        <taxon>Natronincolaceae</taxon>
        <taxon>Alkaliphilus</taxon>
    </lineage>
</organism>
<dbReference type="Pfam" id="PF02811">
    <property type="entry name" value="PHP"/>
    <property type="match status" value="1"/>
</dbReference>
<gene>
    <name evidence="10" type="ORF">JOC73_001379</name>
</gene>
<keyword evidence="4 8" id="KW-0028">Amino-acid biosynthesis</keyword>
<reference evidence="10 11" key="1">
    <citation type="submission" date="2021-01" db="EMBL/GenBank/DDBJ databases">
        <title>Genomic Encyclopedia of Type Strains, Phase IV (KMG-IV): sequencing the most valuable type-strain genomes for metagenomic binning, comparative biology and taxonomic classification.</title>
        <authorList>
            <person name="Goeker M."/>
        </authorList>
    </citation>
    <scope>NUCLEOTIDE SEQUENCE [LARGE SCALE GENOMIC DNA]</scope>
    <source>
        <strain evidence="10 11">DSM 25890</strain>
    </source>
</reference>
<dbReference type="EMBL" id="JAFBEE010000007">
    <property type="protein sequence ID" value="MBM7614860.1"/>
    <property type="molecule type" value="Genomic_DNA"/>
</dbReference>
<dbReference type="SMART" id="SM00481">
    <property type="entry name" value="POLIIIAc"/>
    <property type="match status" value="1"/>
</dbReference>
<proteinExistence type="inferred from homology"/>